<proteinExistence type="predicted"/>
<dbReference type="GO" id="GO:0005737">
    <property type="term" value="C:cytoplasm"/>
    <property type="evidence" value="ECO:0007669"/>
    <property type="project" value="TreeGrafter"/>
</dbReference>
<dbReference type="SMART" id="SM00154">
    <property type="entry name" value="ZnF_AN1"/>
    <property type="match status" value="1"/>
</dbReference>
<dbReference type="KEGG" id="tpf:TPHA_0I01250"/>
<dbReference type="GO" id="GO:0035617">
    <property type="term" value="P:stress granule disassembly"/>
    <property type="evidence" value="ECO:0007669"/>
    <property type="project" value="EnsemblFungi"/>
</dbReference>
<name>G8BXK3_TETPH</name>
<dbReference type="PROSITE" id="PS51039">
    <property type="entry name" value="ZF_AN1"/>
    <property type="match status" value="1"/>
</dbReference>
<evidence type="ECO:0000256" key="1">
    <source>
        <dbReference type="ARBA" id="ARBA00022723"/>
    </source>
</evidence>
<sequence>MNEISLSDDANKTGMLDVGTHCGFCQQLDFLTFHCKHCNGDFCSQHRSIKEHHCPHPPKTETQTEVPTSRGNGGDYLKILLPEDSATRVQKGHTLHSPQPTGKDILGASTKNENALSKLIKFFQAKKKLSNYNEKISKSKNRSPVYMLASIKKSAKGDNNIPVDKRMYIKCYVIDDNVDNEPTDIFINNTWSLGKTLDYLASSLGVSNNNTSFKTTDEEQLFLCKNKKGGSDSFDMESIECLDLSLRVQKALVNLEVVYLVRGHKFR</sequence>
<protein>
    <recommendedName>
        <fullName evidence="6">AN1-type domain-containing protein</fullName>
    </recommendedName>
</protein>
<dbReference type="SUPFAM" id="SSF118310">
    <property type="entry name" value="AN1-like Zinc finger"/>
    <property type="match status" value="1"/>
</dbReference>
<dbReference type="Proteomes" id="UP000005666">
    <property type="component" value="Chromosome 9"/>
</dbReference>
<evidence type="ECO:0000259" key="6">
    <source>
        <dbReference type="PROSITE" id="PS51039"/>
    </source>
</evidence>
<organism evidence="7 8">
    <name type="scientific">Tetrapisispora phaffii (strain ATCC 24235 / CBS 4417 / NBRC 1672 / NRRL Y-8282 / UCD 70-5)</name>
    <name type="common">Yeast</name>
    <name type="synonym">Fabospora phaffii</name>
    <dbReference type="NCBI Taxonomy" id="1071381"/>
    <lineage>
        <taxon>Eukaryota</taxon>
        <taxon>Fungi</taxon>
        <taxon>Dikarya</taxon>
        <taxon>Ascomycota</taxon>
        <taxon>Saccharomycotina</taxon>
        <taxon>Saccharomycetes</taxon>
        <taxon>Saccharomycetales</taxon>
        <taxon>Saccharomycetaceae</taxon>
        <taxon>Tetrapisispora</taxon>
    </lineage>
</organism>
<evidence type="ECO:0000256" key="2">
    <source>
        <dbReference type="ARBA" id="ARBA00022771"/>
    </source>
</evidence>
<dbReference type="AlphaFoldDB" id="G8BXK3"/>
<reference evidence="7 8" key="1">
    <citation type="journal article" date="2011" name="Proc. Natl. Acad. Sci. U.S.A.">
        <title>Evolutionary erosion of yeast sex chromosomes by mating-type switching accidents.</title>
        <authorList>
            <person name="Gordon J.L."/>
            <person name="Armisen D."/>
            <person name="Proux-Wera E."/>
            <person name="Oheigeartaigh S.S."/>
            <person name="Byrne K.P."/>
            <person name="Wolfe K.H."/>
        </authorList>
    </citation>
    <scope>NUCLEOTIDE SEQUENCE [LARGE SCALE GENOMIC DNA]</scope>
    <source>
        <strain evidence="8">ATCC 24235 / CBS 4417 / NBRC 1672 / NRRL Y-8282 / UCD 70-5</strain>
    </source>
</reference>
<dbReference type="Gene3D" id="4.10.1110.10">
    <property type="entry name" value="AN1-like Zinc finger"/>
    <property type="match status" value="1"/>
</dbReference>
<dbReference type="Pfam" id="PF01428">
    <property type="entry name" value="zf-AN1"/>
    <property type="match status" value="1"/>
</dbReference>
<accession>G8BXK3</accession>
<dbReference type="GeneID" id="11532870"/>
<dbReference type="InterPro" id="IPR057358">
    <property type="entry name" value="UBL_ZFAND1-like"/>
</dbReference>
<evidence type="ECO:0000256" key="5">
    <source>
        <dbReference type="SAM" id="MobiDB-lite"/>
    </source>
</evidence>
<evidence type="ECO:0000256" key="4">
    <source>
        <dbReference type="PROSITE-ProRule" id="PRU00449"/>
    </source>
</evidence>
<keyword evidence="3" id="KW-0862">Zinc</keyword>
<dbReference type="PANTHER" id="PTHR14677:SF40">
    <property type="entry name" value="CDC48-ASSOCIATED UBIQUITIN-LIKE_ZINC FINGER PROTEIN 1"/>
    <property type="match status" value="1"/>
</dbReference>
<dbReference type="GO" id="GO:0070628">
    <property type="term" value="F:proteasome binding"/>
    <property type="evidence" value="ECO:0007669"/>
    <property type="project" value="EnsemblFungi"/>
</dbReference>
<keyword evidence="1" id="KW-0479">Metal-binding</keyword>
<dbReference type="HOGENOM" id="CLU_052358_2_0_1"/>
<feature type="compositionally biased region" description="Polar residues" evidence="5">
    <location>
        <begin position="60"/>
        <end position="70"/>
    </location>
</feature>
<dbReference type="STRING" id="1071381.G8BXK3"/>
<evidence type="ECO:0000256" key="3">
    <source>
        <dbReference type="ARBA" id="ARBA00022833"/>
    </source>
</evidence>
<dbReference type="RefSeq" id="XP_003687065.1">
    <property type="nucleotide sequence ID" value="XM_003687017.1"/>
</dbReference>
<evidence type="ECO:0000313" key="7">
    <source>
        <dbReference type="EMBL" id="CCE64631.1"/>
    </source>
</evidence>
<dbReference type="OMA" id="RQYCLKH"/>
<dbReference type="GO" id="GO:0008270">
    <property type="term" value="F:zinc ion binding"/>
    <property type="evidence" value="ECO:0007669"/>
    <property type="project" value="UniProtKB-KW"/>
</dbReference>
<dbReference type="OrthoDB" id="431929at2759"/>
<dbReference type="eggNOG" id="KOG3183">
    <property type="taxonomic scope" value="Eukaryota"/>
</dbReference>
<dbReference type="EMBL" id="HE612864">
    <property type="protein sequence ID" value="CCE64631.1"/>
    <property type="molecule type" value="Genomic_DNA"/>
</dbReference>
<dbReference type="InterPro" id="IPR035896">
    <property type="entry name" value="AN1-like_Znf"/>
</dbReference>
<feature type="domain" description="AN1-type" evidence="6">
    <location>
        <begin position="16"/>
        <end position="62"/>
    </location>
</feature>
<dbReference type="GO" id="GO:0043161">
    <property type="term" value="P:proteasome-mediated ubiquitin-dependent protein catabolic process"/>
    <property type="evidence" value="ECO:0007669"/>
    <property type="project" value="EnsemblFungi"/>
</dbReference>
<dbReference type="GO" id="GO:1903843">
    <property type="term" value="P:cellular response to arsenite ion"/>
    <property type="evidence" value="ECO:0007669"/>
    <property type="project" value="EnsemblFungi"/>
</dbReference>
<evidence type="ECO:0000313" key="8">
    <source>
        <dbReference type="Proteomes" id="UP000005666"/>
    </source>
</evidence>
<feature type="region of interest" description="Disordered" evidence="5">
    <location>
        <begin position="52"/>
        <end position="71"/>
    </location>
</feature>
<keyword evidence="8" id="KW-1185">Reference proteome</keyword>
<keyword evidence="2 4" id="KW-0863">Zinc-finger</keyword>
<dbReference type="InterPro" id="IPR000058">
    <property type="entry name" value="Znf_AN1"/>
</dbReference>
<gene>
    <name evidence="7" type="primary">TPHA0I01250</name>
    <name evidence="7" type="ordered locus">TPHA_0I01250</name>
</gene>
<dbReference type="Pfam" id="PF25327">
    <property type="entry name" value="UBL_ZFAND1"/>
    <property type="match status" value="1"/>
</dbReference>
<dbReference type="PANTHER" id="PTHR14677">
    <property type="entry name" value="ARSENITE INDUCUBLE RNA ASSOCIATED PROTEIN AIP-1-RELATED"/>
    <property type="match status" value="1"/>
</dbReference>